<evidence type="ECO:0000256" key="1">
    <source>
        <dbReference type="SAM" id="MobiDB-lite"/>
    </source>
</evidence>
<reference evidence="2 3" key="1">
    <citation type="submission" date="2020-08" db="EMBL/GenBank/DDBJ databases">
        <title>Sequencing the genomes of 1000 actinobacteria strains.</title>
        <authorList>
            <person name="Klenk H.-P."/>
        </authorList>
    </citation>
    <scope>NUCLEOTIDE SEQUENCE [LARGE SCALE GENOMIC DNA]</scope>
    <source>
        <strain evidence="2 3">DSM 45913</strain>
    </source>
</reference>
<dbReference type="AlphaFoldDB" id="A0A7X0EWW1"/>
<proteinExistence type="predicted"/>
<sequence length="84" mass="8349">MDSRDSPVAGQATGMPGGRAASTGLVAGGCPTTSDQATAGEEAVAGQAEGREDDALEDRRAPAARAGRRHGLEVASQVAAGWND</sequence>
<dbReference type="RefSeq" id="WP_185084992.1">
    <property type="nucleotide sequence ID" value="NZ_JACHJB010000002.1"/>
</dbReference>
<name>A0A7X0EWW1_9ACTN</name>
<comment type="caution">
    <text evidence="2">The sequence shown here is derived from an EMBL/GenBank/DDBJ whole genome shotgun (WGS) entry which is preliminary data.</text>
</comment>
<gene>
    <name evidence="2" type="ORF">FHU36_003498</name>
</gene>
<keyword evidence="3" id="KW-1185">Reference proteome</keyword>
<organism evidence="2 3">
    <name type="scientific">Nonomuraea muscovyensis</name>
    <dbReference type="NCBI Taxonomy" id="1124761"/>
    <lineage>
        <taxon>Bacteria</taxon>
        <taxon>Bacillati</taxon>
        <taxon>Actinomycetota</taxon>
        <taxon>Actinomycetes</taxon>
        <taxon>Streptosporangiales</taxon>
        <taxon>Streptosporangiaceae</taxon>
        <taxon>Nonomuraea</taxon>
    </lineage>
</organism>
<feature type="region of interest" description="Disordered" evidence="1">
    <location>
        <begin position="1"/>
        <end position="84"/>
    </location>
</feature>
<accession>A0A7X0EWW1</accession>
<protein>
    <submittedName>
        <fullName evidence="2">Uncharacterized protein</fullName>
    </submittedName>
</protein>
<dbReference type="PROSITE" id="PS51257">
    <property type="entry name" value="PROKAR_LIPOPROTEIN"/>
    <property type="match status" value="1"/>
</dbReference>
<dbReference type="EMBL" id="JACHJB010000002">
    <property type="protein sequence ID" value="MBB6346953.1"/>
    <property type="molecule type" value="Genomic_DNA"/>
</dbReference>
<evidence type="ECO:0000313" key="3">
    <source>
        <dbReference type="Proteomes" id="UP000583800"/>
    </source>
</evidence>
<evidence type="ECO:0000313" key="2">
    <source>
        <dbReference type="EMBL" id="MBB6346953.1"/>
    </source>
</evidence>
<feature type="compositionally biased region" description="Low complexity" evidence="1">
    <location>
        <begin position="37"/>
        <end position="48"/>
    </location>
</feature>
<dbReference type="Proteomes" id="UP000583800">
    <property type="component" value="Unassembled WGS sequence"/>
</dbReference>